<proteinExistence type="predicted"/>
<evidence type="ECO:0000313" key="1">
    <source>
        <dbReference type="EMBL" id="OKO99686.1"/>
    </source>
</evidence>
<name>A0A1Q5THI0_9EURO</name>
<sequence length="107" mass="12314">MLDNNLRILQLNIMKSRAGMEALISDHQTQNLDVLLIQEPYMTTYRTHRRLDLIPKSWYFGKPEIRLLAPGCALPDLTAQRALQAARGSDVMRLSYFAEHYGLLLDI</sequence>
<organism evidence="1 2">
    <name type="scientific">Penicillium subrubescens</name>
    <dbReference type="NCBI Taxonomy" id="1316194"/>
    <lineage>
        <taxon>Eukaryota</taxon>
        <taxon>Fungi</taxon>
        <taxon>Dikarya</taxon>
        <taxon>Ascomycota</taxon>
        <taxon>Pezizomycotina</taxon>
        <taxon>Eurotiomycetes</taxon>
        <taxon>Eurotiomycetidae</taxon>
        <taxon>Eurotiales</taxon>
        <taxon>Aspergillaceae</taxon>
        <taxon>Penicillium</taxon>
    </lineage>
</organism>
<dbReference type="AlphaFoldDB" id="A0A1Q5THI0"/>
<dbReference type="Gene3D" id="3.60.10.10">
    <property type="entry name" value="Endonuclease/exonuclease/phosphatase"/>
    <property type="match status" value="1"/>
</dbReference>
<dbReference type="STRING" id="1316194.A0A1Q5THI0"/>
<protein>
    <recommendedName>
        <fullName evidence="3">Endonuclease/exonuclease/phosphatase domain-containing protein</fullName>
    </recommendedName>
</protein>
<dbReference type="EMBL" id="MNBE01000655">
    <property type="protein sequence ID" value="OKO99686.1"/>
    <property type="molecule type" value="Genomic_DNA"/>
</dbReference>
<accession>A0A1Q5THI0</accession>
<dbReference type="Proteomes" id="UP000186955">
    <property type="component" value="Unassembled WGS sequence"/>
</dbReference>
<dbReference type="InterPro" id="IPR036691">
    <property type="entry name" value="Endo/exonu/phosph_ase_sf"/>
</dbReference>
<comment type="caution">
    <text evidence="1">The sequence shown here is derived from an EMBL/GenBank/DDBJ whole genome shotgun (WGS) entry which is preliminary data.</text>
</comment>
<evidence type="ECO:0008006" key="3">
    <source>
        <dbReference type="Google" id="ProtNLM"/>
    </source>
</evidence>
<reference evidence="1 2" key="1">
    <citation type="submission" date="2016-10" db="EMBL/GenBank/DDBJ databases">
        <title>Genome sequence of the ascomycete fungus Penicillium subrubescens.</title>
        <authorList>
            <person name="De Vries R.P."/>
            <person name="Peng M."/>
            <person name="Dilokpimol A."/>
            <person name="Hilden K."/>
            <person name="Makela M.R."/>
            <person name="Grigoriev I."/>
            <person name="Riley R."/>
            <person name="Granchi Z."/>
        </authorList>
    </citation>
    <scope>NUCLEOTIDE SEQUENCE [LARGE SCALE GENOMIC DNA]</scope>
    <source>
        <strain evidence="1 2">CBS 132785</strain>
    </source>
</reference>
<evidence type="ECO:0000313" key="2">
    <source>
        <dbReference type="Proteomes" id="UP000186955"/>
    </source>
</evidence>
<keyword evidence="2" id="KW-1185">Reference proteome</keyword>
<dbReference type="SUPFAM" id="SSF56219">
    <property type="entry name" value="DNase I-like"/>
    <property type="match status" value="1"/>
</dbReference>
<gene>
    <name evidence="1" type="ORF">PENSUB_8339</name>
</gene>